<proteinExistence type="inferred from homology"/>
<dbReference type="SMART" id="SM00382">
    <property type="entry name" value="AAA"/>
    <property type="match status" value="1"/>
</dbReference>
<reference evidence="5 6" key="1">
    <citation type="submission" date="2024-06" db="EMBL/GenBank/DDBJ databases">
        <title>Brevundimonas sp. C11.</title>
        <authorList>
            <person name="Maltman C."/>
        </authorList>
    </citation>
    <scope>NUCLEOTIDE SEQUENCE [LARGE SCALE GENOMIC DNA]</scope>
    <source>
        <strain evidence="5 6">C11</strain>
    </source>
</reference>
<comment type="similarity">
    <text evidence="3">Belongs to the AAA ATPase family.</text>
</comment>
<dbReference type="SUPFAM" id="SSF52540">
    <property type="entry name" value="P-loop containing nucleoside triphosphate hydrolases"/>
    <property type="match status" value="1"/>
</dbReference>
<gene>
    <name evidence="5" type="ORF">ABN401_02860</name>
</gene>
<dbReference type="InterPro" id="IPR003593">
    <property type="entry name" value="AAA+_ATPase"/>
</dbReference>
<protein>
    <submittedName>
        <fullName evidence="5">AAA family ATPase</fullName>
    </submittedName>
</protein>
<feature type="domain" description="AAA+ ATPase" evidence="4">
    <location>
        <begin position="54"/>
        <end position="204"/>
    </location>
</feature>
<evidence type="ECO:0000256" key="2">
    <source>
        <dbReference type="ARBA" id="ARBA00022840"/>
    </source>
</evidence>
<dbReference type="RefSeq" id="WP_349683329.1">
    <property type="nucleotide sequence ID" value="NZ_JBEGDD010000002.1"/>
</dbReference>
<dbReference type="InterPro" id="IPR027417">
    <property type="entry name" value="P-loop_NTPase"/>
</dbReference>
<evidence type="ECO:0000313" key="6">
    <source>
        <dbReference type="Proteomes" id="UP001445732"/>
    </source>
</evidence>
<evidence type="ECO:0000313" key="5">
    <source>
        <dbReference type="EMBL" id="MEQ7154150.1"/>
    </source>
</evidence>
<dbReference type="EMBL" id="JBEGDD010000002">
    <property type="protein sequence ID" value="MEQ7154150.1"/>
    <property type="molecule type" value="Genomic_DNA"/>
</dbReference>
<dbReference type="InterPro" id="IPR003959">
    <property type="entry name" value="ATPase_AAA_core"/>
</dbReference>
<sequence>MNSGIAYRCPLPDVQFETAWAAIKIDQGVKDRLLAQSMLALTVRRSVPFDAAPLHGLIVLAGIPGTGKTTLARGLATKVASMLTGQKVTFLQIDPHGLASASLGKSQQQVTTLFTQTIPEAGMGGVAVVLLDEVETLAADRRRMSLEANPVDVHRATDAVLAGLDLLTRTHKNILLIATTNYPQAVDAAFLSRADLIETIPPPNAEARAEIIRDTLDALARQWPKVAGLGRDMALFVTASNGMDGRRLRKAVVGALAGSLATARDPNLVTSQQLLAAIKAATQAGKEIGREAA</sequence>
<name>A0ABV1NJY5_9CAUL</name>
<organism evidence="5 6">
    <name type="scientific">Brevundimonas aurifodinae</name>
    <dbReference type="NCBI Taxonomy" id="1508312"/>
    <lineage>
        <taxon>Bacteria</taxon>
        <taxon>Pseudomonadati</taxon>
        <taxon>Pseudomonadota</taxon>
        <taxon>Alphaproteobacteria</taxon>
        <taxon>Caulobacterales</taxon>
        <taxon>Caulobacteraceae</taxon>
        <taxon>Brevundimonas</taxon>
    </lineage>
</organism>
<dbReference type="Pfam" id="PF00004">
    <property type="entry name" value="AAA"/>
    <property type="match status" value="1"/>
</dbReference>
<dbReference type="InterPro" id="IPR003960">
    <property type="entry name" value="ATPase_AAA_CS"/>
</dbReference>
<dbReference type="Proteomes" id="UP001445732">
    <property type="component" value="Unassembled WGS sequence"/>
</dbReference>
<dbReference type="PANTHER" id="PTHR45991:SF1">
    <property type="entry name" value="PACHYTENE CHECKPOINT PROTEIN 2 HOMOLOG"/>
    <property type="match status" value="1"/>
</dbReference>
<keyword evidence="1 3" id="KW-0547">Nucleotide-binding</keyword>
<evidence type="ECO:0000256" key="3">
    <source>
        <dbReference type="RuleBase" id="RU003651"/>
    </source>
</evidence>
<evidence type="ECO:0000256" key="1">
    <source>
        <dbReference type="ARBA" id="ARBA00022741"/>
    </source>
</evidence>
<dbReference type="PANTHER" id="PTHR45991">
    <property type="entry name" value="PACHYTENE CHECKPOINT PROTEIN 2"/>
    <property type="match status" value="1"/>
</dbReference>
<evidence type="ECO:0000259" key="4">
    <source>
        <dbReference type="SMART" id="SM00382"/>
    </source>
</evidence>
<keyword evidence="6" id="KW-1185">Reference proteome</keyword>
<dbReference type="InterPro" id="IPR044539">
    <property type="entry name" value="Pch2-like"/>
</dbReference>
<dbReference type="PROSITE" id="PS00674">
    <property type="entry name" value="AAA"/>
    <property type="match status" value="1"/>
</dbReference>
<dbReference type="Gene3D" id="3.40.50.300">
    <property type="entry name" value="P-loop containing nucleotide triphosphate hydrolases"/>
    <property type="match status" value="1"/>
</dbReference>
<accession>A0ABV1NJY5</accession>
<keyword evidence="2 3" id="KW-0067">ATP-binding</keyword>
<comment type="caution">
    <text evidence="5">The sequence shown here is derived from an EMBL/GenBank/DDBJ whole genome shotgun (WGS) entry which is preliminary data.</text>
</comment>